<proteinExistence type="inferred from homology"/>
<feature type="domain" description="Pex N-terminal" evidence="19">
    <location>
        <begin position="47"/>
        <end position="233"/>
    </location>
</feature>
<evidence type="ECO:0000256" key="4">
    <source>
        <dbReference type="ARBA" id="ARBA00022448"/>
    </source>
</evidence>
<dbReference type="GO" id="GO:0016558">
    <property type="term" value="P:protein import into peroxisome matrix"/>
    <property type="evidence" value="ECO:0007669"/>
    <property type="project" value="InterPro"/>
</dbReference>
<evidence type="ECO:0000256" key="8">
    <source>
        <dbReference type="ARBA" id="ARBA00022771"/>
    </source>
</evidence>
<evidence type="ECO:0000259" key="19">
    <source>
        <dbReference type="Pfam" id="PF04757"/>
    </source>
</evidence>
<dbReference type="GO" id="GO:0008270">
    <property type="term" value="F:zinc ion binding"/>
    <property type="evidence" value="ECO:0007669"/>
    <property type="project" value="UniProtKB-KW"/>
</dbReference>
<comment type="similarity">
    <text evidence="3">Belongs to the pex2/pex10/pex12 family.</text>
</comment>
<dbReference type="FunCoup" id="A0A2P6MUT2">
    <property type="interactions" value="241"/>
</dbReference>
<evidence type="ECO:0000256" key="16">
    <source>
        <dbReference type="ARBA" id="ARBA00034438"/>
    </source>
</evidence>
<evidence type="ECO:0000256" key="3">
    <source>
        <dbReference type="ARBA" id="ARBA00008704"/>
    </source>
</evidence>
<protein>
    <recommendedName>
        <fullName evidence="17">RING-type E3 ubiquitin transferase (cysteine targeting)</fullName>
        <ecNumber evidence="17">2.3.2.36</ecNumber>
    </recommendedName>
    <alternativeName>
        <fullName evidence="15">Peroxin-2</fullName>
    </alternativeName>
</protein>
<dbReference type="GO" id="GO:0005778">
    <property type="term" value="C:peroxisomal membrane"/>
    <property type="evidence" value="ECO:0007669"/>
    <property type="project" value="UniProtKB-SubCell"/>
</dbReference>
<organism evidence="20 21">
    <name type="scientific">Planoprotostelium fungivorum</name>
    <dbReference type="NCBI Taxonomy" id="1890364"/>
    <lineage>
        <taxon>Eukaryota</taxon>
        <taxon>Amoebozoa</taxon>
        <taxon>Evosea</taxon>
        <taxon>Variosea</taxon>
        <taxon>Cavosteliida</taxon>
        <taxon>Cavosteliaceae</taxon>
        <taxon>Planoprotostelium</taxon>
    </lineage>
</organism>
<dbReference type="GO" id="GO:0061630">
    <property type="term" value="F:ubiquitin protein ligase activity"/>
    <property type="evidence" value="ECO:0007669"/>
    <property type="project" value="UniProtKB-EC"/>
</dbReference>
<dbReference type="EC" id="2.3.2.36" evidence="17"/>
<keyword evidence="7" id="KW-0479">Metal-binding</keyword>
<keyword evidence="9" id="KW-0833">Ubl conjugation pathway</keyword>
<dbReference type="PANTHER" id="PTHR48178">
    <property type="entry name" value="PEROXISOME BIOGENESIS FACTOR 2"/>
    <property type="match status" value="1"/>
</dbReference>
<keyword evidence="12 18" id="KW-1133">Transmembrane helix</keyword>
<dbReference type="OrthoDB" id="1701437at2759"/>
<keyword evidence="11" id="KW-0653">Protein transport</keyword>
<dbReference type="Proteomes" id="UP000241769">
    <property type="component" value="Unassembled WGS sequence"/>
</dbReference>
<accession>A0A2P6MUT2</accession>
<evidence type="ECO:0000313" key="21">
    <source>
        <dbReference type="Proteomes" id="UP000241769"/>
    </source>
</evidence>
<gene>
    <name evidence="20" type="ORF">PROFUN_10656</name>
</gene>
<dbReference type="Pfam" id="PF04757">
    <property type="entry name" value="Pex2_Pex12"/>
    <property type="match status" value="1"/>
</dbReference>
<evidence type="ECO:0000313" key="20">
    <source>
        <dbReference type="EMBL" id="PRP75478.1"/>
    </source>
</evidence>
<evidence type="ECO:0000256" key="14">
    <source>
        <dbReference type="ARBA" id="ARBA00023140"/>
    </source>
</evidence>
<comment type="pathway">
    <text evidence="2">Protein modification; protein ubiquitination.</text>
</comment>
<evidence type="ECO:0000256" key="12">
    <source>
        <dbReference type="ARBA" id="ARBA00022989"/>
    </source>
</evidence>
<evidence type="ECO:0000256" key="1">
    <source>
        <dbReference type="ARBA" id="ARBA00004585"/>
    </source>
</evidence>
<evidence type="ECO:0000256" key="15">
    <source>
        <dbReference type="ARBA" id="ARBA00032511"/>
    </source>
</evidence>
<keyword evidence="10" id="KW-0862">Zinc</keyword>
<reference evidence="20 21" key="1">
    <citation type="journal article" date="2018" name="Genome Biol. Evol.">
        <title>Multiple Roots of Fruiting Body Formation in Amoebozoa.</title>
        <authorList>
            <person name="Hillmann F."/>
            <person name="Forbes G."/>
            <person name="Novohradska S."/>
            <person name="Ferling I."/>
            <person name="Riege K."/>
            <person name="Groth M."/>
            <person name="Westermann M."/>
            <person name="Marz M."/>
            <person name="Spaller T."/>
            <person name="Winckler T."/>
            <person name="Schaap P."/>
            <person name="Glockner G."/>
        </authorList>
    </citation>
    <scope>NUCLEOTIDE SEQUENCE [LARGE SCALE GENOMIC DNA]</scope>
    <source>
        <strain evidence="20 21">Jena</strain>
    </source>
</reference>
<evidence type="ECO:0000256" key="7">
    <source>
        <dbReference type="ARBA" id="ARBA00022723"/>
    </source>
</evidence>
<keyword evidence="4" id="KW-0813">Transport</keyword>
<dbReference type="InterPro" id="IPR006845">
    <property type="entry name" value="Pex_N"/>
</dbReference>
<dbReference type="PANTHER" id="PTHR48178:SF1">
    <property type="entry name" value="PEROXISOME BIOGENESIS FACTOR 2"/>
    <property type="match status" value="1"/>
</dbReference>
<evidence type="ECO:0000256" key="17">
    <source>
        <dbReference type="ARBA" id="ARBA00034523"/>
    </source>
</evidence>
<evidence type="ECO:0000256" key="13">
    <source>
        <dbReference type="ARBA" id="ARBA00023136"/>
    </source>
</evidence>
<comment type="subcellular location">
    <subcellularLocation>
        <location evidence="1">Peroxisome membrane</location>
        <topology evidence="1">Multi-pass membrane protein</topology>
    </subcellularLocation>
</comment>
<feature type="transmembrane region" description="Helical" evidence="18">
    <location>
        <begin position="157"/>
        <end position="176"/>
    </location>
</feature>
<dbReference type="AlphaFoldDB" id="A0A2P6MUT2"/>
<keyword evidence="8" id="KW-0863">Zinc-finger</keyword>
<evidence type="ECO:0000256" key="6">
    <source>
        <dbReference type="ARBA" id="ARBA00022692"/>
    </source>
</evidence>
<keyword evidence="6 18" id="KW-0812">Transmembrane</keyword>
<evidence type="ECO:0000256" key="2">
    <source>
        <dbReference type="ARBA" id="ARBA00004906"/>
    </source>
</evidence>
<dbReference type="InterPro" id="IPR025654">
    <property type="entry name" value="PEX2/10"/>
</dbReference>
<keyword evidence="13 18" id="KW-0472">Membrane</keyword>
<evidence type="ECO:0000256" key="11">
    <source>
        <dbReference type="ARBA" id="ARBA00022927"/>
    </source>
</evidence>
<evidence type="ECO:0000256" key="10">
    <source>
        <dbReference type="ARBA" id="ARBA00022833"/>
    </source>
</evidence>
<keyword evidence="21" id="KW-1185">Reference proteome</keyword>
<keyword evidence="5" id="KW-0808">Transferase</keyword>
<name>A0A2P6MUT2_9EUKA</name>
<comment type="catalytic activity">
    <reaction evidence="16">
        <text>[E2 ubiquitin-conjugating enzyme]-S-ubiquitinyl-L-cysteine + [acceptor protein]-L-cysteine = [E2 ubiquitin-conjugating enzyme]-L-cysteine + [acceptor protein]-S-ubiquitinyl-L-cysteine.</text>
        <dbReference type="EC" id="2.3.2.36"/>
    </reaction>
</comment>
<sequence>MEKLEQNYQKAVDLIRNRESIQPHQNASPSVNILKVTQLDGVRLDLEIVELLSQQYFRSFSFFRPEVIDRLKPELNLILDSLIYYLSIWNMETTYGYILQNLKFGSSSNTQKALYGLFTVFGRWAWSRLTKLSTQRDQFETLKYEGLLRNMNLMEKVYRCLWVINFIVFLVNGRYMNPVMRLLRMRLYVNHTHMRKQISFDYMNKQLVWHGFTEFLMFVTPLINITKMKNWVYRTIHAPSVNQREGDVKVEQCPICLATPIDLPYTTQCNHEMRRCAEELPDQQLPSIYLQWRTAFTLSSHSTSSQTCGDYAATHMAMNTNKNNANLPSRIGVQYAAEFTPSEVRRRLLRIFPPSEPLEKSGSICALVVYDRFSPIVAEPLVCKLQAKSAHSDYTEYLQLCREVGRFWRETVYLILSFLLSLDGIMYRQLL</sequence>
<evidence type="ECO:0000256" key="5">
    <source>
        <dbReference type="ARBA" id="ARBA00022679"/>
    </source>
</evidence>
<evidence type="ECO:0000256" key="9">
    <source>
        <dbReference type="ARBA" id="ARBA00022786"/>
    </source>
</evidence>
<keyword evidence="14" id="KW-0576">Peroxisome</keyword>
<dbReference type="STRING" id="1890364.A0A2P6MUT2"/>
<dbReference type="EMBL" id="MDYQ01000380">
    <property type="protein sequence ID" value="PRP75478.1"/>
    <property type="molecule type" value="Genomic_DNA"/>
</dbReference>
<dbReference type="InParanoid" id="A0A2P6MUT2"/>
<comment type="caution">
    <text evidence="20">The sequence shown here is derived from an EMBL/GenBank/DDBJ whole genome shotgun (WGS) entry which is preliminary data.</text>
</comment>
<evidence type="ECO:0000256" key="18">
    <source>
        <dbReference type="SAM" id="Phobius"/>
    </source>
</evidence>